<dbReference type="AlphaFoldDB" id="A0A6J2KFA1"/>
<evidence type="ECO:0000256" key="4">
    <source>
        <dbReference type="SAM" id="MobiDB-lite"/>
    </source>
</evidence>
<dbReference type="InterPro" id="IPR050468">
    <property type="entry name" value="Cuticle_Struct_Prot"/>
</dbReference>
<evidence type="ECO:0000313" key="6">
    <source>
        <dbReference type="Proteomes" id="UP000504629"/>
    </source>
</evidence>
<keyword evidence="2 5" id="KW-0732">Signal</keyword>
<name>A0A6J2KFA1_BOMMA</name>
<organism evidence="6 7">
    <name type="scientific">Bombyx mandarina</name>
    <name type="common">Wild silk moth</name>
    <name type="synonym">Wild silkworm</name>
    <dbReference type="NCBI Taxonomy" id="7092"/>
    <lineage>
        <taxon>Eukaryota</taxon>
        <taxon>Metazoa</taxon>
        <taxon>Ecdysozoa</taxon>
        <taxon>Arthropoda</taxon>
        <taxon>Hexapoda</taxon>
        <taxon>Insecta</taxon>
        <taxon>Pterygota</taxon>
        <taxon>Neoptera</taxon>
        <taxon>Endopterygota</taxon>
        <taxon>Lepidoptera</taxon>
        <taxon>Glossata</taxon>
        <taxon>Ditrysia</taxon>
        <taxon>Bombycoidea</taxon>
        <taxon>Bombycidae</taxon>
        <taxon>Bombycinae</taxon>
        <taxon>Bombyx</taxon>
    </lineage>
</organism>
<keyword evidence="6" id="KW-1185">Reference proteome</keyword>
<feature type="signal peptide" evidence="5">
    <location>
        <begin position="1"/>
        <end position="21"/>
    </location>
</feature>
<dbReference type="PROSITE" id="PS51155">
    <property type="entry name" value="CHIT_BIND_RR_2"/>
    <property type="match status" value="1"/>
</dbReference>
<dbReference type="PANTHER" id="PTHR10380">
    <property type="entry name" value="CUTICLE PROTEIN"/>
    <property type="match status" value="1"/>
</dbReference>
<protein>
    <submittedName>
        <fullName evidence="7">Pupal cuticle protein 27-like</fullName>
    </submittedName>
</protein>
<feature type="compositionally biased region" description="Basic and acidic residues" evidence="4">
    <location>
        <begin position="152"/>
        <end position="165"/>
    </location>
</feature>
<feature type="region of interest" description="Disordered" evidence="4">
    <location>
        <begin position="29"/>
        <end position="112"/>
    </location>
</feature>
<feature type="compositionally biased region" description="Basic and acidic residues" evidence="4">
    <location>
        <begin position="41"/>
        <end position="64"/>
    </location>
</feature>
<reference evidence="7" key="1">
    <citation type="submission" date="2025-08" db="UniProtKB">
        <authorList>
            <consortium name="RefSeq"/>
        </authorList>
    </citation>
    <scope>IDENTIFICATION</scope>
    <source>
        <tissue evidence="7">Silk gland</tissue>
    </source>
</reference>
<dbReference type="Proteomes" id="UP000504629">
    <property type="component" value="Unplaced"/>
</dbReference>
<dbReference type="GO" id="GO:0008010">
    <property type="term" value="F:structural constituent of chitin-based larval cuticle"/>
    <property type="evidence" value="ECO:0007669"/>
    <property type="project" value="TreeGrafter"/>
</dbReference>
<evidence type="ECO:0000256" key="3">
    <source>
        <dbReference type="PROSITE-ProRule" id="PRU00497"/>
    </source>
</evidence>
<dbReference type="InterPro" id="IPR000618">
    <property type="entry name" value="Insect_cuticle"/>
</dbReference>
<dbReference type="Pfam" id="PF00379">
    <property type="entry name" value="Chitin_bind_4"/>
    <property type="match status" value="1"/>
</dbReference>
<dbReference type="KEGG" id="bman:114249504"/>
<feature type="chain" id="PRO_5026814248" evidence="5">
    <location>
        <begin position="22"/>
        <end position="172"/>
    </location>
</feature>
<proteinExistence type="predicted"/>
<dbReference type="GeneID" id="114249504"/>
<dbReference type="CTD" id="100379450"/>
<accession>A0A6J2KFA1</accession>
<feature type="region of interest" description="Disordered" evidence="4">
    <location>
        <begin position="152"/>
        <end position="172"/>
    </location>
</feature>
<sequence length="172" mass="18366">MFIVCGINEIIIVAVFAFSSAAQLPSRNYIPPSQGGQESAVHPEHGTGIHGDTGNRRPQQDAEKNSAILKQEQEITENGDYHFGYETSSGIRAEESGSPSQSQGGFSYKGDDGNTYTVIYSSGEGGFRPQGEHLPVPPPTPQEILLALQQNEKDEAAGIFDDGKDASSLSLP</sequence>
<evidence type="ECO:0000313" key="7">
    <source>
        <dbReference type="RefSeq" id="XP_028038909.1"/>
    </source>
</evidence>
<dbReference type="PRINTS" id="PR00947">
    <property type="entry name" value="CUTICLE"/>
</dbReference>
<evidence type="ECO:0000256" key="2">
    <source>
        <dbReference type="ARBA" id="ARBA00022729"/>
    </source>
</evidence>
<gene>
    <name evidence="7" type="primary">LOC114249504</name>
</gene>
<evidence type="ECO:0000256" key="1">
    <source>
        <dbReference type="ARBA" id="ARBA00022460"/>
    </source>
</evidence>
<dbReference type="OrthoDB" id="7463877at2759"/>
<dbReference type="GO" id="GO:0062129">
    <property type="term" value="C:chitin-based extracellular matrix"/>
    <property type="evidence" value="ECO:0007669"/>
    <property type="project" value="TreeGrafter"/>
</dbReference>
<feature type="compositionally biased region" description="Low complexity" evidence="4">
    <location>
        <begin position="96"/>
        <end position="106"/>
    </location>
</feature>
<keyword evidence="1 3" id="KW-0193">Cuticle</keyword>
<evidence type="ECO:0000256" key="5">
    <source>
        <dbReference type="SAM" id="SignalP"/>
    </source>
</evidence>
<dbReference type="PANTHER" id="PTHR10380:SF173">
    <property type="entry name" value="CUTICULAR PROTEIN 47EF, ISOFORM C-RELATED"/>
    <property type="match status" value="1"/>
</dbReference>
<dbReference type="RefSeq" id="XP_028038909.1">
    <property type="nucleotide sequence ID" value="XM_028183108.1"/>
</dbReference>